<protein>
    <recommendedName>
        <fullName evidence="3">Addiction module component</fullName>
    </recommendedName>
</protein>
<evidence type="ECO:0000313" key="2">
    <source>
        <dbReference type="EMBL" id="VFJ62834.1"/>
    </source>
</evidence>
<reference evidence="1" key="1">
    <citation type="submission" date="2019-02" db="EMBL/GenBank/DDBJ databases">
        <authorList>
            <person name="Gruber-Vodicka R. H."/>
            <person name="Seah K. B. B."/>
        </authorList>
    </citation>
    <scope>NUCLEOTIDE SEQUENCE</scope>
    <source>
        <strain evidence="2">BECK_BZ106</strain>
        <strain evidence="1">BECK_BZ15</strain>
    </source>
</reference>
<dbReference type="EMBL" id="CAADEW010000072">
    <property type="protein sequence ID" value="VFJ57531.1"/>
    <property type="molecule type" value="Genomic_DNA"/>
</dbReference>
<dbReference type="AlphaFoldDB" id="A0A450SU66"/>
<organism evidence="1">
    <name type="scientific">Candidatus Kentrum sp. FW</name>
    <dbReference type="NCBI Taxonomy" id="2126338"/>
    <lineage>
        <taxon>Bacteria</taxon>
        <taxon>Pseudomonadati</taxon>
        <taxon>Pseudomonadota</taxon>
        <taxon>Gammaproteobacteria</taxon>
        <taxon>Candidatus Kentrum</taxon>
    </lineage>
</organism>
<gene>
    <name evidence="1" type="ORF">BECKFW1821A_GA0114235_107211</name>
    <name evidence="2" type="ORF">BECKFW1821B_GA0114236_107711</name>
</gene>
<dbReference type="EMBL" id="CAADFD010000077">
    <property type="protein sequence ID" value="VFJ62834.1"/>
    <property type="molecule type" value="Genomic_DNA"/>
</dbReference>
<proteinExistence type="predicted"/>
<name>A0A450SU66_9GAMM</name>
<sequence length="59" mass="6822">MQAVKQEALDTISALPDDTDLDEIMHRLYVLDRIHKGQEAIERGDIISGEELEREIQSW</sequence>
<accession>A0A450SU66</accession>
<evidence type="ECO:0000313" key="1">
    <source>
        <dbReference type="EMBL" id="VFJ57531.1"/>
    </source>
</evidence>
<evidence type="ECO:0008006" key="3">
    <source>
        <dbReference type="Google" id="ProtNLM"/>
    </source>
</evidence>